<dbReference type="RefSeq" id="WP_345420794.1">
    <property type="nucleotide sequence ID" value="NZ_BAABGT010000057.1"/>
</dbReference>
<dbReference type="PROSITE" id="PS50043">
    <property type="entry name" value="HTH_LUXR_2"/>
    <property type="match status" value="1"/>
</dbReference>
<accession>A0ABP8RW38</accession>
<dbReference type="CDD" id="cd06170">
    <property type="entry name" value="LuxR_C_like"/>
    <property type="match status" value="1"/>
</dbReference>
<name>A0ABP8RW38_9PSEU</name>
<dbReference type="InterPro" id="IPR000792">
    <property type="entry name" value="Tscrpt_reg_LuxR_C"/>
</dbReference>
<evidence type="ECO:0000313" key="5">
    <source>
        <dbReference type="EMBL" id="GAA4550491.1"/>
    </source>
</evidence>
<dbReference type="SUPFAM" id="SSF46894">
    <property type="entry name" value="C-terminal effector domain of the bipartite response regulators"/>
    <property type="match status" value="1"/>
</dbReference>
<dbReference type="PRINTS" id="PR00038">
    <property type="entry name" value="HTHLUXR"/>
</dbReference>
<dbReference type="InterPro" id="IPR029016">
    <property type="entry name" value="GAF-like_dom_sf"/>
</dbReference>
<dbReference type="PANTHER" id="PTHR44688">
    <property type="entry name" value="DNA-BINDING TRANSCRIPTIONAL ACTIVATOR DEVR_DOSR"/>
    <property type="match status" value="1"/>
</dbReference>
<dbReference type="InterPro" id="IPR003018">
    <property type="entry name" value="GAF"/>
</dbReference>
<dbReference type="InterPro" id="IPR016032">
    <property type="entry name" value="Sig_transdc_resp-reg_C-effctor"/>
</dbReference>
<dbReference type="EMBL" id="BAABGT010000057">
    <property type="protein sequence ID" value="GAA4550491.1"/>
    <property type="molecule type" value="Genomic_DNA"/>
</dbReference>
<proteinExistence type="predicted"/>
<dbReference type="Gene3D" id="3.30.450.40">
    <property type="match status" value="1"/>
</dbReference>
<organism evidence="5 6">
    <name type="scientific">Pseudonocardia xishanensis</name>
    <dbReference type="NCBI Taxonomy" id="630995"/>
    <lineage>
        <taxon>Bacteria</taxon>
        <taxon>Bacillati</taxon>
        <taxon>Actinomycetota</taxon>
        <taxon>Actinomycetes</taxon>
        <taxon>Pseudonocardiales</taxon>
        <taxon>Pseudonocardiaceae</taxon>
        <taxon>Pseudonocardia</taxon>
    </lineage>
</organism>
<comment type="caution">
    <text evidence="5">The sequence shown here is derived from an EMBL/GenBank/DDBJ whole genome shotgun (WGS) entry which is preliminary data.</text>
</comment>
<evidence type="ECO:0000256" key="3">
    <source>
        <dbReference type="ARBA" id="ARBA00023163"/>
    </source>
</evidence>
<dbReference type="PANTHER" id="PTHR44688:SF16">
    <property type="entry name" value="DNA-BINDING TRANSCRIPTIONAL ACTIVATOR DEVR_DOSR"/>
    <property type="match status" value="1"/>
</dbReference>
<dbReference type="Proteomes" id="UP001501598">
    <property type="component" value="Unassembled WGS sequence"/>
</dbReference>
<dbReference type="Gene3D" id="1.10.10.10">
    <property type="entry name" value="Winged helix-like DNA-binding domain superfamily/Winged helix DNA-binding domain"/>
    <property type="match status" value="1"/>
</dbReference>
<dbReference type="PROSITE" id="PS00622">
    <property type="entry name" value="HTH_LUXR_1"/>
    <property type="match status" value="1"/>
</dbReference>
<protein>
    <submittedName>
        <fullName evidence="5">Helix-turn-helix transcriptional regulator</fullName>
    </submittedName>
</protein>
<keyword evidence="6" id="KW-1185">Reference proteome</keyword>
<dbReference type="Pfam" id="PF01590">
    <property type="entry name" value="GAF"/>
    <property type="match status" value="1"/>
</dbReference>
<evidence type="ECO:0000256" key="1">
    <source>
        <dbReference type="ARBA" id="ARBA00023015"/>
    </source>
</evidence>
<keyword evidence="1" id="KW-0805">Transcription regulation</keyword>
<evidence type="ECO:0000313" key="6">
    <source>
        <dbReference type="Proteomes" id="UP001501598"/>
    </source>
</evidence>
<keyword evidence="2" id="KW-0238">DNA-binding</keyword>
<feature type="domain" description="HTH luxR-type" evidence="4">
    <location>
        <begin position="190"/>
        <end position="255"/>
    </location>
</feature>
<evidence type="ECO:0000259" key="4">
    <source>
        <dbReference type="PROSITE" id="PS50043"/>
    </source>
</evidence>
<dbReference type="SMART" id="SM00421">
    <property type="entry name" value="HTH_LUXR"/>
    <property type="match status" value="1"/>
</dbReference>
<dbReference type="InterPro" id="IPR036388">
    <property type="entry name" value="WH-like_DNA-bd_sf"/>
</dbReference>
<dbReference type="Pfam" id="PF00196">
    <property type="entry name" value="GerE"/>
    <property type="match status" value="1"/>
</dbReference>
<dbReference type="SUPFAM" id="SSF55781">
    <property type="entry name" value="GAF domain-like"/>
    <property type="match status" value="1"/>
</dbReference>
<gene>
    <name evidence="5" type="ORF">GCM10023175_40740</name>
</gene>
<evidence type="ECO:0000256" key="2">
    <source>
        <dbReference type="ARBA" id="ARBA00023125"/>
    </source>
</evidence>
<keyword evidence="3" id="KW-0804">Transcription</keyword>
<reference evidence="6" key="1">
    <citation type="journal article" date="2019" name="Int. J. Syst. Evol. Microbiol.">
        <title>The Global Catalogue of Microorganisms (GCM) 10K type strain sequencing project: providing services to taxonomists for standard genome sequencing and annotation.</title>
        <authorList>
            <consortium name="The Broad Institute Genomics Platform"/>
            <consortium name="The Broad Institute Genome Sequencing Center for Infectious Disease"/>
            <person name="Wu L."/>
            <person name="Ma J."/>
        </authorList>
    </citation>
    <scope>NUCLEOTIDE SEQUENCE [LARGE SCALE GENOMIC DNA]</scope>
    <source>
        <strain evidence="6">JCM 17906</strain>
    </source>
</reference>
<sequence length="257" mass="26675">MAADDITTTPPPHTRSCSGEGELVALLDGLRLVCQADLAAGCPLAVHRSDAVRSAVVRAVIGSRTDALQGARIVAGHGVGGQVLISGMPLLVEPYLTASVITHHFDPIVRAEGLTAVLVLPVVVDGAVVGVVGAGWRSRAIRPPGMVHAAMAWAQRFAALPAFALARNLSASTRTIAEGAVAGGDCGSSSRSNRNLLTPRETEVLRHIADGATNGQIAARLYLTEGTVKAYLRSAMRKLSVRNRTGAVMEAQRAGLI</sequence>